<dbReference type="EMBL" id="JNAD02000015">
    <property type="protein sequence ID" value="RKM91929.1"/>
    <property type="molecule type" value="Genomic_DNA"/>
</dbReference>
<feature type="domain" description="Phosphogluconate dehydrogenase NAD-binding putative C-terminal" evidence="3">
    <location>
        <begin position="189"/>
        <end position="256"/>
    </location>
</feature>
<dbReference type="InterPro" id="IPR013328">
    <property type="entry name" value="6PGD_dom2"/>
</dbReference>
<dbReference type="InterPro" id="IPR008927">
    <property type="entry name" value="6-PGluconate_DH-like_C_sf"/>
</dbReference>
<dbReference type="GO" id="GO:0050661">
    <property type="term" value="F:NADP binding"/>
    <property type="evidence" value="ECO:0007669"/>
    <property type="project" value="InterPro"/>
</dbReference>
<proteinExistence type="predicted"/>
<dbReference type="InterPro" id="IPR036291">
    <property type="entry name" value="NAD(P)-bd_dom_sf"/>
</dbReference>
<gene>
    <name evidence="4" type="ORF">SFRA_026115</name>
</gene>
<evidence type="ECO:0000256" key="1">
    <source>
        <dbReference type="SAM" id="MobiDB-lite"/>
    </source>
</evidence>
<evidence type="ECO:0000313" key="5">
    <source>
        <dbReference type="Proteomes" id="UP000028058"/>
    </source>
</evidence>
<dbReference type="AlphaFoldDB" id="A0A3R7IYN2"/>
<keyword evidence="5" id="KW-1185">Reference proteome</keyword>
<dbReference type="Gene3D" id="3.40.50.720">
    <property type="entry name" value="NAD(P)-binding Rossmann-like Domain"/>
    <property type="match status" value="1"/>
</dbReference>
<dbReference type="SUPFAM" id="SSF51735">
    <property type="entry name" value="NAD(P)-binding Rossmann-fold domains"/>
    <property type="match status" value="1"/>
</dbReference>
<comment type="caution">
    <text evidence="4">The sequence shown here is derived from an EMBL/GenBank/DDBJ whole genome shotgun (WGS) entry which is preliminary data.</text>
</comment>
<dbReference type="Gene3D" id="1.10.1040.10">
    <property type="entry name" value="N-(1-d-carboxylethyl)-l-norvaline Dehydrogenase, domain 2"/>
    <property type="match status" value="1"/>
</dbReference>
<dbReference type="Pfam" id="PF03446">
    <property type="entry name" value="NAD_binding_2"/>
    <property type="match status" value="1"/>
</dbReference>
<protein>
    <submittedName>
        <fullName evidence="4">NAD(P)-dependent oxidoreductase</fullName>
    </submittedName>
</protein>
<dbReference type="Pfam" id="PF09130">
    <property type="entry name" value="DUF1932"/>
    <property type="match status" value="1"/>
</dbReference>
<evidence type="ECO:0000259" key="3">
    <source>
        <dbReference type="Pfam" id="PF09130"/>
    </source>
</evidence>
<dbReference type="SUPFAM" id="SSF48179">
    <property type="entry name" value="6-phosphogluconate dehydrogenase C-terminal domain-like"/>
    <property type="match status" value="1"/>
</dbReference>
<dbReference type="OrthoDB" id="1271986at2"/>
<evidence type="ECO:0000313" key="4">
    <source>
        <dbReference type="EMBL" id="RKM91929.1"/>
    </source>
</evidence>
<dbReference type="InterPro" id="IPR015814">
    <property type="entry name" value="Pgluconate_DH_NAD-bd_C"/>
</dbReference>
<name>A0A3R7IYN2_9ACTN</name>
<dbReference type="RefSeq" id="WP_063831669.1">
    <property type="nucleotide sequence ID" value="NZ_CP134822.1"/>
</dbReference>
<dbReference type="InterPro" id="IPR006115">
    <property type="entry name" value="6PGDH_NADP-bd"/>
</dbReference>
<evidence type="ECO:0000259" key="2">
    <source>
        <dbReference type="Pfam" id="PF03446"/>
    </source>
</evidence>
<dbReference type="Proteomes" id="UP000028058">
    <property type="component" value="Unassembled WGS sequence"/>
</dbReference>
<accession>A0A3R7IYN2</accession>
<reference evidence="4 5" key="1">
    <citation type="journal article" date="2014" name="Genome Announc.">
        <title>Draft Genome Sequence of Streptomyces fradiae ATCC 19609, a Strain Highly Sensitive to Antibiotics.</title>
        <authorList>
            <person name="Bekker O.B."/>
            <person name="Klimina K.M."/>
            <person name="Vatlin A.A."/>
            <person name="Zakharevich N.V."/>
            <person name="Kasianov A.S."/>
            <person name="Danilenko V.N."/>
        </authorList>
    </citation>
    <scope>NUCLEOTIDE SEQUENCE [LARGE SCALE GENOMIC DNA]</scope>
    <source>
        <strain evidence="4 5">ATCC 19609</strain>
    </source>
</reference>
<sequence length="301" mass="31621">MTTMTLLHPGAMGAAVGEQAVQGGARVLWLPDGRSQATRARAGKAGLEECGSLQEALAASDVVVSLCPPQAAEDVARQVAYLSYGGVFVDANAISPHRMERVTALFSEHGTAVVDGAVFGPPPTGGRRASLSLSGDRRGTQALVDAFDGTDLGVRVLERPIGAASALKMAFAGFQKAARTLAAVSHALAEAHGVAGELAEHARAMPADILADSDYLPSVAARAWRWAPEMHEIAETLRQAGLPDQIAEATASVMLRWEGDKDRFDMSLPEVFAHLHTEDVQKPGDEASGDHGTRCDRDQAP</sequence>
<organism evidence="4 5">
    <name type="scientific">Streptomyces xinghaiensis</name>
    <dbReference type="NCBI Taxonomy" id="1038928"/>
    <lineage>
        <taxon>Bacteria</taxon>
        <taxon>Bacillati</taxon>
        <taxon>Actinomycetota</taxon>
        <taxon>Actinomycetes</taxon>
        <taxon>Kitasatosporales</taxon>
        <taxon>Streptomycetaceae</taxon>
        <taxon>Streptomyces</taxon>
    </lineage>
</organism>
<feature type="domain" description="6-phosphogluconate dehydrogenase NADP-binding" evidence="2">
    <location>
        <begin position="10"/>
        <end position="123"/>
    </location>
</feature>
<feature type="region of interest" description="Disordered" evidence="1">
    <location>
        <begin position="277"/>
        <end position="301"/>
    </location>
</feature>